<name>A0A6A6A635_9PLEO</name>
<dbReference type="InterPro" id="IPR000210">
    <property type="entry name" value="BTB/POZ_dom"/>
</dbReference>
<feature type="non-terminal residue" evidence="2">
    <location>
        <position position="73"/>
    </location>
</feature>
<dbReference type="OrthoDB" id="6359816at2759"/>
<sequence length="73" mass="8411">LFNNPHLSDVTIGQTSNGVTKEYYGHKTAFSLQSDFFMKAFNGGFKEVSEDIIELHNDSPMHFMIMLKYLYTL</sequence>
<feature type="non-terminal residue" evidence="2">
    <location>
        <position position="1"/>
    </location>
</feature>
<evidence type="ECO:0000313" key="2">
    <source>
        <dbReference type="EMBL" id="KAF2127016.1"/>
    </source>
</evidence>
<dbReference type="Proteomes" id="UP000799771">
    <property type="component" value="Unassembled WGS sequence"/>
</dbReference>
<dbReference type="SUPFAM" id="SSF54695">
    <property type="entry name" value="POZ domain"/>
    <property type="match status" value="1"/>
</dbReference>
<reference evidence="2" key="1">
    <citation type="journal article" date="2020" name="Stud. Mycol.">
        <title>101 Dothideomycetes genomes: a test case for predicting lifestyles and emergence of pathogens.</title>
        <authorList>
            <person name="Haridas S."/>
            <person name="Albert R."/>
            <person name="Binder M."/>
            <person name="Bloem J."/>
            <person name="Labutti K."/>
            <person name="Salamov A."/>
            <person name="Andreopoulos B."/>
            <person name="Baker S."/>
            <person name="Barry K."/>
            <person name="Bills G."/>
            <person name="Bluhm B."/>
            <person name="Cannon C."/>
            <person name="Castanera R."/>
            <person name="Culley D."/>
            <person name="Daum C."/>
            <person name="Ezra D."/>
            <person name="Gonzalez J."/>
            <person name="Henrissat B."/>
            <person name="Kuo A."/>
            <person name="Liang C."/>
            <person name="Lipzen A."/>
            <person name="Lutzoni F."/>
            <person name="Magnuson J."/>
            <person name="Mondo S."/>
            <person name="Nolan M."/>
            <person name="Ohm R."/>
            <person name="Pangilinan J."/>
            <person name="Park H.-J."/>
            <person name="Ramirez L."/>
            <person name="Alfaro M."/>
            <person name="Sun H."/>
            <person name="Tritt A."/>
            <person name="Yoshinaga Y."/>
            <person name="Zwiers L.-H."/>
            <person name="Turgeon B."/>
            <person name="Goodwin S."/>
            <person name="Spatafora J."/>
            <person name="Crous P."/>
            <person name="Grigoriev I."/>
        </authorList>
    </citation>
    <scope>NUCLEOTIDE SEQUENCE</scope>
    <source>
        <strain evidence="2">CBS 119687</strain>
    </source>
</reference>
<protein>
    <recommendedName>
        <fullName evidence="1">BTB domain-containing protein</fullName>
    </recommendedName>
</protein>
<dbReference type="InterPro" id="IPR011333">
    <property type="entry name" value="SKP1/BTB/POZ_sf"/>
</dbReference>
<accession>A0A6A6A635</accession>
<evidence type="ECO:0000259" key="1">
    <source>
        <dbReference type="PROSITE" id="PS50097"/>
    </source>
</evidence>
<feature type="domain" description="BTB" evidence="1">
    <location>
        <begin position="8"/>
        <end position="73"/>
    </location>
</feature>
<organism evidence="2 3">
    <name type="scientific">Dothidotthia symphoricarpi CBS 119687</name>
    <dbReference type="NCBI Taxonomy" id="1392245"/>
    <lineage>
        <taxon>Eukaryota</taxon>
        <taxon>Fungi</taxon>
        <taxon>Dikarya</taxon>
        <taxon>Ascomycota</taxon>
        <taxon>Pezizomycotina</taxon>
        <taxon>Dothideomycetes</taxon>
        <taxon>Pleosporomycetidae</taxon>
        <taxon>Pleosporales</taxon>
        <taxon>Dothidotthiaceae</taxon>
        <taxon>Dothidotthia</taxon>
    </lineage>
</organism>
<dbReference type="CDD" id="cd18186">
    <property type="entry name" value="BTB_POZ_ZBTB_KLHL-like"/>
    <property type="match status" value="1"/>
</dbReference>
<proteinExistence type="predicted"/>
<dbReference type="GeneID" id="54403269"/>
<gene>
    <name evidence="2" type="ORF">P153DRAFT_261989</name>
</gene>
<evidence type="ECO:0000313" key="3">
    <source>
        <dbReference type="Proteomes" id="UP000799771"/>
    </source>
</evidence>
<dbReference type="AlphaFoldDB" id="A0A6A6A635"/>
<dbReference type="Gene3D" id="3.30.710.10">
    <property type="entry name" value="Potassium Channel Kv1.1, Chain A"/>
    <property type="match status" value="1"/>
</dbReference>
<dbReference type="RefSeq" id="XP_033521408.1">
    <property type="nucleotide sequence ID" value="XM_033662837.1"/>
</dbReference>
<dbReference type="PROSITE" id="PS50097">
    <property type="entry name" value="BTB"/>
    <property type="match status" value="1"/>
</dbReference>
<dbReference type="Pfam" id="PF00651">
    <property type="entry name" value="BTB"/>
    <property type="match status" value="1"/>
</dbReference>
<keyword evidence="3" id="KW-1185">Reference proteome</keyword>
<dbReference type="EMBL" id="ML977512">
    <property type="protein sequence ID" value="KAF2127016.1"/>
    <property type="molecule type" value="Genomic_DNA"/>
</dbReference>